<dbReference type="AlphaFoldDB" id="A0A067LDS7"/>
<keyword evidence="2" id="KW-1185">Reference proteome</keyword>
<protein>
    <submittedName>
        <fullName evidence="1">Uncharacterized protein</fullName>
    </submittedName>
</protein>
<dbReference type="Proteomes" id="UP000027138">
    <property type="component" value="Unassembled WGS sequence"/>
</dbReference>
<proteinExistence type="predicted"/>
<accession>A0A067LDS7</accession>
<organism evidence="1 2">
    <name type="scientific">Jatropha curcas</name>
    <name type="common">Barbados nut</name>
    <dbReference type="NCBI Taxonomy" id="180498"/>
    <lineage>
        <taxon>Eukaryota</taxon>
        <taxon>Viridiplantae</taxon>
        <taxon>Streptophyta</taxon>
        <taxon>Embryophyta</taxon>
        <taxon>Tracheophyta</taxon>
        <taxon>Spermatophyta</taxon>
        <taxon>Magnoliopsida</taxon>
        <taxon>eudicotyledons</taxon>
        <taxon>Gunneridae</taxon>
        <taxon>Pentapetalae</taxon>
        <taxon>rosids</taxon>
        <taxon>fabids</taxon>
        <taxon>Malpighiales</taxon>
        <taxon>Euphorbiaceae</taxon>
        <taxon>Crotonoideae</taxon>
        <taxon>Jatropheae</taxon>
        <taxon>Jatropha</taxon>
    </lineage>
</organism>
<reference evidence="1 2" key="1">
    <citation type="journal article" date="2014" name="PLoS ONE">
        <title>Global Analysis of Gene Expression Profiles in Physic Nut (Jatropha curcas L.) Seedlings Exposed to Salt Stress.</title>
        <authorList>
            <person name="Zhang L."/>
            <person name="Zhang C."/>
            <person name="Wu P."/>
            <person name="Chen Y."/>
            <person name="Li M."/>
            <person name="Jiang H."/>
            <person name="Wu G."/>
        </authorList>
    </citation>
    <scope>NUCLEOTIDE SEQUENCE [LARGE SCALE GENOMIC DNA]</scope>
    <source>
        <strain evidence="2">cv. GZQX0401</strain>
        <tissue evidence="1">Young leaves</tissue>
    </source>
</reference>
<evidence type="ECO:0000313" key="1">
    <source>
        <dbReference type="EMBL" id="KDP46641.1"/>
    </source>
</evidence>
<evidence type="ECO:0000313" key="2">
    <source>
        <dbReference type="Proteomes" id="UP000027138"/>
    </source>
</evidence>
<gene>
    <name evidence="1" type="ORF">JCGZ_13597</name>
</gene>
<name>A0A067LDS7_JATCU</name>
<sequence>MEELDTEGRRKTSFRDIVVQDAPMLKSADREEFVKQEISNDEFDEGVQMRTTT</sequence>
<dbReference type="EMBL" id="KK914213">
    <property type="protein sequence ID" value="KDP46641.1"/>
    <property type="molecule type" value="Genomic_DNA"/>
</dbReference>